<protein>
    <submittedName>
        <fullName evidence="1">Uncharacterized protein</fullName>
    </submittedName>
</protein>
<name>A0AA94JQG3_9FLAO</name>
<dbReference type="AlphaFoldDB" id="A0AA94JQG3"/>
<dbReference type="RefSeq" id="WP_088466387.1">
    <property type="nucleotide sequence ID" value="NZ_MTDB01000002.1"/>
</dbReference>
<sequence length="172" mass="20357">MRKNILLLLAFIILMHAGVVSSIFEIKQSFLKLVVLEEYSENDCFTIKLTFREFLKKRISDHEIIINKELHDIVKIKSDNGFVVLKLINDKIEKNYLNRTKDYKEKSNTGAKNKNQRLKINFLYYQENIAFVLLNNYSDCRKVKLNMDDLMNYLQNKQSIEPPPPEYTYLIG</sequence>
<dbReference type="EMBL" id="RWGX01000002">
    <property type="protein sequence ID" value="RVU89423.1"/>
    <property type="molecule type" value="Genomic_DNA"/>
</dbReference>
<reference evidence="1" key="1">
    <citation type="submission" date="2018-12" db="EMBL/GenBank/DDBJ databases">
        <title>Draft genome sequence of Flaovobacterium columnare BGFS27 isolated from channel catfish in Alabama.</title>
        <authorList>
            <person name="Cai W."/>
            <person name="Arias C."/>
        </authorList>
    </citation>
    <scope>NUCLEOTIDE SEQUENCE [LARGE SCALE GENOMIC DNA]</scope>
    <source>
        <strain evidence="1">BGFS27</strain>
    </source>
</reference>
<proteinExistence type="predicted"/>
<gene>
    <name evidence="1" type="ORF">EJB19_00855</name>
</gene>
<organism evidence="1">
    <name type="scientific">Flavobacterium columnare</name>
    <dbReference type="NCBI Taxonomy" id="996"/>
    <lineage>
        <taxon>Bacteria</taxon>
        <taxon>Pseudomonadati</taxon>
        <taxon>Bacteroidota</taxon>
        <taxon>Flavobacteriia</taxon>
        <taxon>Flavobacteriales</taxon>
        <taxon>Flavobacteriaceae</taxon>
        <taxon>Flavobacterium</taxon>
    </lineage>
</organism>
<accession>A0AA94JQG3</accession>
<evidence type="ECO:0000313" key="1">
    <source>
        <dbReference type="EMBL" id="RVU89423.1"/>
    </source>
</evidence>
<comment type="caution">
    <text evidence="1">The sequence shown here is derived from an EMBL/GenBank/DDBJ whole genome shotgun (WGS) entry which is preliminary data.</text>
</comment>